<dbReference type="GO" id="GO:0006520">
    <property type="term" value="P:amino acid metabolic process"/>
    <property type="evidence" value="ECO:0007669"/>
    <property type="project" value="InterPro"/>
</dbReference>
<dbReference type="RefSeq" id="WP_069190053.1">
    <property type="nucleotide sequence ID" value="NZ_FLYE01000047.1"/>
</dbReference>
<evidence type="ECO:0000256" key="5">
    <source>
        <dbReference type="ARBA" id="ARBA00022898"/>
    </source>
</evidence>
<reference evidence="9 10" key="1">
    <citation type="submission" date="2016-07" db="EMBL/GenBank/DDBJ databases">
        <authorList>
            <person name="Lefevre C.T."/>
        </authorList>
    </citation>
    <scope>NUCLEOTIDE SEQUENCE [LARGE SCALE GENOMIC DNA]</scope>
    <source>
        <strain evidence="9">PR1</strain>
    </source>
</reference>
<dbReference type="InterPro" id="IPR015424">
    <property type="entry name" value="PyrdxlP-dep_Trfase"/>
</dbReference>
<protein>
    <recommendedName>
        <fullName evidence="7">Aminotransferase</fullName>
        <ecNumber evidence="7">2.6.1.-</ecNumber>
    </recommendedName>
</protein>
<dbReference type="GO" id="GO:0004069">
    <property type="term" value="F:L-aspartate:2-oxoglutarate aminotransferase activity"/>
    <property type="evidence" value="ECO:0007669"/>
    <property type="project" value="UniProtKB-EC"/>
</dbReference>
<evidence type="ECO:0000256" key="1">
    <source>
        <dbReference type="ARBA" id="ARBA00001933"/>
    </source>
</evidence>
<evidence type="ECO:0000259" key="8">
    <source>
        <dbReference type="Pfam" id="PF00155"/>
    </source>
</evidence>
<dbReference type="Gene3D" id="3.40.640.10">
    <property type="entry name" value="Type I PLP-dependent aspartate aminotransferase-like (Major domain)"/>
    <property type="match status" value="1"/>
</dbReference>
<keyword evidence="4 7" id="KW-0808">Transferase</keyword>
<comment type="catalytic activity">
    <reaction evidence="6">
        <text>L-aspartate + 2-oxoglutarate = oxaloacetate + L-glutamate</text>
        <dbReference type="Rhea" id="RHEA:21824"/>
        <dbReference type="ChEBI" id="CHEBI:16452"/>
        <dbReference type="ChEBI" id="CHEBI:16810"/>
        <dbReference type="ChEBI" id="CHEBI:29985"/>
        <dbReference type="ChEBI" id="CHEBI:29991"/>
        <dbReference type="EC" id="2.6.1.1"/>
    </reaction>
</comment>
<dbReference type="InterPro" id="IPR050596">
    <property type="entry name" value="AspAT/PAT-like"/>
</dbReference>
<evidence type="ECO:0000313" key="9">
    <source>
        <dbReference type="EMBL" id="SCA58051.1"/>
    </source>
</evidence>
<keyword evidence="3 7" id="KW-0032">Aminotransferase</keyword>
<sequence length="382" mass="41730">MALKIAKGGTVAPFIVMDVMRAANEREASGGDVLHMEVGQPSSSAPKAVLEATQKALMSDKIGYTDALGLPQLRERIAQYYKDYYKVSIDASRVVVTTGSSGGFLLSFLCAFEEGDKVGLTAPGYPAYRNILRALGYEPIEIPVGPETHFQPTPEILDNLGVKLDGLIVASPGNPTGSMLSRQDLQALCHYCDHNAIRFISDEIYHGITYDGPADTAVEFSDQAILINSFSKYFSMTGWRLGWMVVPDDMVRPIECLAQNLFISAPTLSQYGGIAAFDCIEELDENVAAYAKNRELLLNELPKAGFDKLAPSDGAFYIYADVAHLTNDTQAFCKKILNETGVALTPGVDFDSERGQHFMRFSYAGSFAHMQEAAKRLKAYLA</sequence>
<proteinExistence type="inferred from homology"/>
<dbReference type="InterPro" id="IPR015421">
    <property type="entry name" value="PyrdxlP-dep_Trfase_major"/>
</dbReference>
<dbReference type="PROSITE" id="PS00105">
    <property type="entry name" value="AA_TRANSFER_CLASS_1"/>
    <property type="match status" value="1"/>
</dbReference>
<dbReference type="Proteomes" id="UP000231658">
    <property type="component" value="Unassembled WGS sequence"/>
</dbReference>
<dbReference type="InterPro" id="IPR004838">
    <property type="entry name" value="NHTrfase_class1_PyrdxlP-BS"/>
</dbReference>
<dbReference type="PANTHER" id="PTHR46383">
    <property type="entry name" value="ASPARTATE AMINOTRANSFERASE"/>
    <property type="match status" value="1"/>
</dbReference>
<evidence type="ECO:0000313" key="10">
    <source>
        <dbReference type="Proteomes" id="UP000231658"/>
    </source>
</evidence>
<accession>A0A1C3RLC0</accession>
<dbReference type="CDD" id="cd00609">
    <property type="entry name" value="AAT_like"/>
    <property type="match status" value="1"/>
</dbReference>
<evidence type="ECO:0000256" key="3">
    <source>
        <dbReference type="ARBA" id="ARBA00022576"/>
    </source>
</evidence>
<evidence type="ECO:0000256" key="2">
    <source>
        <dbReference type="ARBA" id="ARBA00007441"/>
    </source>
</evidence>
<name>A0A1C3RLC0_9PROT</name>
<dbReference type="STRING" id="1867952.MTBPR1_80105"/>
<dbReference type="InterPro" id="IPR004839">
    <property type="entry name" value="Aminotransferase_I/II_large"/>
</dbReference>
<keyword evidence="5" id="KW-0663">Pyridoxal phosphate</keyword>
<dbReference type="PANTHER" id="PTHR46383:SF2">
    <property type="entry name" value="AMINOTRANSFERASE"/>
    <property type="match status" value="1"/>
</dbReference>
<comment type="cofactor">
    <cofactor evidence="1 7">
        <name>pyridoxal 5'-phosphate</name>
        <dbReference type="ChEBI" id="CHEBI:597326"/>
    </cofactor>
</comment>
<keyword evidence="10" id="KW-1185">Reference proteome</keyword>
<evidence type="ECO:0000256" key="6">
    <source>
        <dbReference type="ARBA" id="ARBA00049185"/>
    </source>
</evidence>
<feature type="domain" description="Aminotransferase class I/classII large" evidence="8">
    <location>
        <begin position="32"/>
        <end position="377"/>
    </location>
</feature>
<dbReference type="Pfam" id="PF00155">
    <property type="entry name" value="Aminotran_1_2"/>
    <property type="match status" value="1"/>
</dbReference>
<comment type="similarity">
    <text evidence="2 7">Belongs to the class-I pyridoxal-phosphate-dependent aminotransferase family.</text>
</comment>
<dbReference type="SUPFAM" id="SSF53383">
    <property type="entry name" value="PLP-dependent transferases"/>
    <property type="match status" value="1"/>
</dbReference>
<dbReference type="PRINTS" id="PR00753">
    <property type="entry name" value="ACCSYNTHASE"/>
</dbReference>
<evidence type="ECO:0000256" key="7">
    <source>
        <dbReference type="RuleBase" id="RU000481"/>
    </source>
</evidence>
<dbReference type="EC" id="2.6.1.-" evidence="7"/>
<dbReference type="OrthoDB" id="9804407at2"/>
<dbReference type="AlphaFoldDB" id="A0A1C3RLC0"/>
<dbReference type="EMBL" id="FLYE01000047">
    <property type="protein sequence ID" value="SCA58051.1"/>
    <property type="molecule type" value="Genomic_DNA"/>
</dbReference>
<dbReference type="GO" id="GO:0030170">
    <property type="term" value="F:pyridoxal phosphate binding"/>
    <property type="evidence" value="ECO:0007669"/>
    <property type="project" value="InterPro"/>
</dbReference>
<organism evidence="9 10">
    <name type="scientific">Candidatus Terasakiella magnetica</name>
    <dbReference type="NCBI Taxonomy" id="1867952"/>
    <lineage>
        <taxon>Bacteria</taxon>
        <taxon>Pseudomonadati</taxon>
        <taxon>Pseudomonadota</taxon>
        <taxon>Alphaproteobacteria</taxon>
        <taxon>Rhodospirillales</taxon>
        <taxon>Terasakiellaceae</taxon>
        <taxon>Terasakiella</taxon>
    </lineage>
</organism>
<evidence type="ECO:0000256" key="4">
    <source>
        <dbReference type="ARBA" id="ARBA00022679"/>
    </source>
</evidence>
<gene>
    <name evidence="9" type="ORF">MTBPR1_80105</name>
</gene>